<accession>R2SDX1</accession>
<keyword evidence="3" id="KW-1185">Reference proteome</keyword>
<feature type="transmembrane region" description="Helical" evidence="1">
    <location>
        <begin position="9"/>
        <end position="35"/>
    </location>
</feature>
<name>R2SDX1_9ENTE</name>
<organism evidence="2 3">
    <name type="scientific">Enterococcus pallens ATCC BAA-351</name>
    <dbReference type="NCBI Taxonomy" id="1158607"/>
    <lineage>
        <taxon>Bacteria</taxon>
        <taxon>Bacillati</taxon>
        <taxon>Bacillota</taxon>
        <taxon>Bacilli</taxon>
        <taxon>Lactobacillales</taxon>
        <taxon>Enterococcaceae</taxon>
        <taxon>Enterococcus</taxon>
    </lineage>
</organism>
<dbReference type="HOGENOM" id="CLU_2000401_0_0_9"/>
<keyword evidence="1" id="KW-0472">Membrane</keyword>
<evidence type="ECO:0000313" key="3">
    <source>
        <dbReference type="Proteomes" id="UP000013782"/>
    </source>
</evidence>
<feature type="transmembrane region" description="Helical" evidence="1">
    <location>
        <begin position="55"/>
        <end position="73"/>
    </location>
</feature>
<keyword evidence="1" id="KW-1133">Transmembrane helix</keyword>
<comment type="caution">
    <text evidence="2">The sequence shown here is derived from an EMBL/GenBank/DDBJ whole genome shotgun (WGS) entry which is preliminary data.</text>
</comment>
<evidence type="ECO:0000313" key="2">
    <source>
        <dbReference type="EMBL" id="EOH93730.1"/>
    </source>
</evidence>
<proteinExistence type="predicted"/>
<reference evidence="2 3" key="1">
    <citation type="submission" date="2013-02" db="EMBL/GenBank/DDBJ databases">
        <title>The Genome Sequence of Enterococcus pallens BAA-351.</title>
        <authorList>
            <consortium name="The Broad Institute Genome Sequencing Platform"/>
            <consortium name="The Broad Institute Genome Sequencing Center for Infectious Disease"/>
            <person name="Earl A.M."/>
            <person name="Gilmore M.S."/>
            <person name="Lebreton F."/>
            <person name="Walker B."/>
            <person name="Young S.K."/>
            <person name="Zeng Q."/>
            <person name="Gargeya S."/>
            <person name="Fitzgerald M."/>
            <person name="Haas B."/>
            <person name="Abouelleil A."/>
            <person name="Alvarado L."/>
            <person name="Arachchi H.M."/>
            <person name="Berlin A.M."/>
            <person name="Chapman S.B."/>
            <person name="Dewar J."/>
            <person name="Goldberg J."/>
            <person name="Griggs A."/>
            <person name="Gujja S."/>
            <person name="Hansen M."/>
            <person name="Howarth C."/>
            <person name="Imamovic A."/>
            <person name="Larimer J."/>
            <person name="McCowan C."/>
            <person name="Murphy C."/>
            <person name="Neiman D."/>
            <person name="Pearson M."/>
            <person name="Priest M."/>
            <person name="Roberts A."/>
            <person name="Saif S."/>
            <person name="Shea T."/>
            <person name="Sisk P."/>
            <person name="Sykes S."/>
            <person name="Wortman J."/>
            <person name="Nusbaum C."/>
            <person name="Birren B."/>
        </authorList>
    </citation>
    <scope>NUCLEOTIDE SEQUENCE [LARGE SCALE GENOMIC DNA]</scope>
    <source>
        <strain evidence="2 3">ATCC BAA-351</strain>
    </source>
</reference>
<dbReference type="RefSeq" id="WP_010757416.1">
    <property type="nucleotide sequence ID" value="NZ_ASWD01000001.1"/>
</dbReference>
<feature type="transmembrane region" description="Helical" evidence="1">
    <location>
        <begin position="85"/>
        <end position="112"/>
    </location>
</feature>
<protein>
    <submittedName>
        <fullName evidence="2">Uncharacterized protein</fullName>
    </submittedName>
</protein>
<keyword evidence="1" id="KW-0812">Transmembrane</keyword>
<dbReference type="AlphaFoldDB" id="R2SDX1"/>
<dbReference type="Proteomes" id="UP000013782">
    <property type="component" value="Unassembled WGS sequence"/>
</dbReference>
<evidence type="ECO:0000256" key="1">
    <source>
        <dbReference type="SAM" id="Phobius"/>
    </source>
</evidence>
<dbReference type="EMBL" id="AJAQ01000016">
    <property type="protein sequence ID" value="EOH93730.1"/>
    <property type="molecule type" value="Genomic_DNA"/>
</dbReference>
<dbReference type="PATRIC" id="fig|1158607.3.peg.2402"/>
<sequence length="124" mass="13838">MTNVERKSYVIVLSAAFLMGYALISLLAIPGFFFLRGTEAEVSLLRGLSNTISTGASGGYCLASAISALYWLSYFIKRKAKWFQVLATILFVVCIKPLLFVSFSVKGVVYLYHLLRVLWQKLIA</sequence>
<gene>
    <name evidence="2" type="ORF">UAU_02426</name>
</gene>